<evidence type="ECO:0000313" key="2">
    <source>
        <dbReference type="EMBL" id="GMF65045.1"/>
    </source>
</evidence>
<gene>
    <name evidence="2" type="ORF">Plil01_001777600</name>
</gene>
<dbReference type="EMBL" id="BSXW01012440">
    <property type="protein sequence ID" value="GMF65045.1"/>
    <property type="molecule type" value="Genomic_DNA"/>
</dbReference>
<comment type="caution">
    <text evidence="2">The sequence shown here is derived from an EMBL/GenBank/DDBJ whole genome shotgun (WGS) entry which is preliminary data.</text>
</comment>
<dbReference type="OrthoDB" id="347657at2759"/>
<protein>
    <submittedName>
        <fullName evidence="2">Unnamed protein product</fullName>
    </submittedName>
</protein>
<feature type="compositionally biased region" description="Polar residues" evidence="1">
    <location>
        <begin position="77"/>
        <end position="95"/>
    </location>
</feature>
<dbReference type="Proteomes" id="UP001165083">
    <property type="component" value="Unassembled WGS sequence"/>
</dbReference>
<sequence>MIRNGQACLVVSGSSSVNGVSSVVTKAAEENADEYKCDIVSCKTLWGGPSRLIHHTEVSQAGVVTKAFHVESANASVSSNIAKPTGTTTKHSSLTPEEEGQESVLAAEMVTLSVNKEG</sequence>
<keyword evidence="3" id="KW-1185">Reference proteome</keyword>
<reference evidence="2" key="1">
    <citation type="submission" date="2023-04" db="EMBL/GenBank/DDBJ databases">
        <title>Phytophthora lilii NBRC 32176.</title>
        <authorList>
            <person name="Ichikawa N."/>
            <person name="Sato H."/>
            <person name="Tonouchi N."/>
        </authorList>
    </citation>
    <scope>NUCLEOTIDE SEQUENCE</scope>
    <source>
        <strain evidence="2">NBRC 32176</strain>
    </source>
</reference>
<evidence type="ECO:0000313" key="3">
    <source>
        <dbReference type="Proteomes" id="UP001165083"/>
    </source>
</evidence>
<accession>A0A9W6YJ35</accession>
<proteinExistence type="predicted"/>
<dbReference type="AlphaFoldDB" id="A0A9W6YJ35"/>
<organism evidence="2 3">
    <name type="scientific">Phytophthora lilii</name>
    <dbReference type="NCBI Taxonomy" id="2077276"/>
    <lineage>
        <taxon>Eukaryota</taxon>
        <taxon>Sar</taxon>
        <taxon>Stramenopiles</taxon>
        <taxon>Oomycota</taxon>
        <taxon>Peronosporomycetes</taxon>
        <taxon>Peronosporales</taxon>
        <taxon>Peronosporaceae</taxon>
        <taxon>Phytophthora</taxon>
    </lineage>
</organism>
<name>A0A9W6YJ35_9STRA</name>
<evidence type="ECO:0000256" key="1">
    <source>
        <dbReference type="SAM" id="MobiDB-lite"/>
    </source>
</evidence>
<feature type="region of interest" description="Disordered" evidence="1">
    <location>
        <begin position="77"/>
        <end position="105"/>
    </location>
</feature>